<dbReference type="InterPro" id="IPR036249">
    <property type="entry name" value="Thioredoxin-like_sf"/>
</dbReference>
<gene>
    <name evidence="2" type="ORF">Ahy_B06g080129</name>
</gene>
<accession>A0A444YH92</accession>
<dbReference type="GO" id="GO:0005762">
    <property type="term" value="C:mitochondrial large ribosomal subunit"/>
    <property type="evidence" value="ECO:0007669"/>
    <property type="project" value="TreeGrafter"/>
</dbReference>
<organism evidence="2 3">
    <name type="scientific">Arachis hypogaea</name>
    <name type="common">Peanut</name>
    <dbReference type="NCBI Taxonomy" id="3818"/>
    <lineage>
        <taxon>Eukaryota</taxon>
        <taxon>Viridiplantae</taxon>
        <taxon>Streptophyta</taxon>
        <taxon>Embryophyta</taxon>
        <taxon>Tracheophyta</taxon>
        <taxon>Spermatophyta</taxon>
        <taxon>Magnoliopsida</taxon>
        <taxon>eudicotyledons</taxon>
        <taxon>Gunneridae</taxon>
        <taxon>Pentapetalae</taxon>
        <taxon>rosids</taxon>
        <taxon>fabids</taxon>
        <taxon>Fabales</taxon>
        <taxon>Fabaceae</taxon>
        <taxon>Papilionoideae</taxon>
        <taxon>50 kb inversion clade</taxon>
        <taxon>dalbergioids sensu lato</taxon>
        <taxon>Dalbergieae</taxon>
        <taxon>Pterocarpus clade</taxon>
        <taxon>Arachis</taxon>
    </lineage>
</organism>
<dbReference type="Gene3D" id="3.40.30.10">
    <property type="entry name" value="Glutaredoxin"/>
    <property type="match status" value="1"/>
</dbReference>
<evidence type="ECO:0000313" key="3">
    <source>
        <dbReference type="Proteomes" id="UP000289738"/>
    </source>
</evidence>
<dbReference type="SUPFAM" id="SSF52833">
    <property type="entry name" value="Thioredoxin-like"/>
    <property type="match status" value="1"/>
</dbReference>
<evidence type="ECO:0008006" key="4">
    <source>
        <dbReference type="Google" id="ProtNLM"/>
    </source>
</evidence>
<dbReference type="STRING" id="3818.A0A444YH92"/>
<comment type="caution">
    <text evidence="2">The sequence shown here is derived from an EMBL/GenBank/DDBJ whole genome shotgun (WGS) entry which is preliminary data.</text>
</comment>
<keyword evidence="3" id="KW-1185">Reference proteome</keyword>
<keyword evidence="1" id="KW-0812">Transmembrane</keyword>
<dbReference type="GO" id="GO:0032543">
    <property type="term" value="P:mitochondrial translation"/>
    <property type="evidence" value="ECO:0007669"/>
    <property type="project" value="InterPro"/>
</dbReference>
<dbReference type="GO" id="GO:0003735">
    <property type="term" value="F:structural constituent of ribosome"/>
    <property type="evidence" value="ECO:0007669"/>
    <property type="project" value="InterPro"/>
</dbReference>
<protein>
    <recommendedName>
        <fullName evidence="4">Ribosomal protein/NADH dehydrogenase domain-containing protein</fullName>
    </recommendedName>
</protein>
<keyword evidence="1" id="KW-0472">Membrane</keyword>
<sequence length="114" mass="13015">MTETIAYSSFLRNKNENSFGNGKLLERKNFCKRSSGFSRGASLCHRRHLLVFLSFCVMALGGVWQLQKLIVSYCNWGGSSRGIRDFMEPELPVFKEKNPQLEIVTGLIHSQHPH</sequence>
<dbReference type="EMBL" id="SDMP01000016">
    <property type="protein sequence ID" value="RYR01257.1"/>
    <property type="molecule type" value="Genomic_DNA"/>
</dbReference>
<dbReference type="InterPro" id="IPR039927">
    <property type="entry name" value="Ribosomal_mL43"/>
</dbReference>
<evidence type="ECO:0000256" key="1">
    <source>
        <dbReference type="SAM" id="Phobius"/>
    </source>
</evidence>
<feature type="transmembrane region" description="Helical" evidence="1">
    <location>
        <begin position="49"/>
        <end position="66"/>
    </location>
</feature>
<name>A0A444YH92_ARAHY</name>
<dbReference type="AlphaFoldDB" id="A0A444YH92"/>
<dbReference type="PANTHER" id="PTHR21396:SF2">
    <property type="entry name" value="LARGE RIBOSOMAL SUBUNIT PROTEIN ML43"/>
    <property type="match status" value="1"/>
</dbReference>
<proteinExistence type="predicted"/>
<reference evidence="2 3" key="1">
    <citation type="submission" date="2019-01" db="EMBL/GenBank/DDBJ databases">
        <title>Sequencing of cultivated peanut Arachis hypogaea provides insights into genome evolution and oil improvement.</title>
        <authorList>
            <person name="Chen X."/>
        </authorList>
    </citation>
    <scope>NUCLEOTIDE SEQUENCE [LARGE SCALE GENOMIC DNA]</scope>
    <source>
        <strain evidence="3">cv. Fuhuasheng</strain>
        <tissue evidence="2">Leaves</tissue>
    </source>
</reference>
<dbReference type="PANTHER" id="PTHR21396">
    <property type="entry name" value="39S RIBOSOMAL PROTEIN L43"/>
    <property type="match status" value="1"/>
</dbReference>
<keyword evidence="1" id="KW-1133">Transmembrane helix</keyword>
<dbReference type="Proteomes" id="UP000289738">
    <property type="component" value="Chromosome B06"/>
</dbReference>
<evidence type="ECO:0000313" key="2">
    <source>
        <dbReference type="EMBL" id="RYR01257.1"/>
    </source>
</evidence>